<dbReference type="GO" id="GO:0005789">
    <property type="term" value="C:endoplasmic reticulum membrane"/>
    <property type="evidence" value="ECO:0007669"/>
    <property type="project" value="TreeGrafter"/>
</dbReference>
<dbReference type="PROSITE" id="PS51762">
    <property type="entry name" value="GH16_2"/>
    <property type="match status" value="1"/>
</dbReference>
<evidence type="ECO:0000256" key="2">
    <source>
        <dbReference type="ARBA" id="ARBA00010962"/>
    </source>
</evidence>
<evidence type="ECO:0000313" key="12">
    <source>
        <dbReference type="EMBL" id="KIY65569.1"/>
    </source>
</evidence>
<name>A0A0D7B5V4_9AGAR</name>
<dbReference type="OrthoDB" id="412647at2759"/>
<keyword evidence="12" id="KW-0378">Hydrolase</keyword>
<keyword evidence="8" id="KW-0961">Cell wall biogenesis/degradation</keyword>
<evidence type="ECO:0000256" key="4">
    <source>
        <dbReference type="ARBA" id="ARBA00022968"/>
    </source>
</evidence>
<feature type="compositionally biased region" description="Polar residues" evidence="9">
    <location>
        <begin position="40"/>
        <end position="49"/>
    </location>
</feature>
<reference evidence="12 13" key="1">
    <citation type="journal article" date="2015" name="Fungal Genet. Biol.">
        <title>Evolution of novel wood decay mechanisms in Agaricales revealed by the genome sequences of Fistulina hepatica and Cylindrobasidium torrendii.</title>
        <authorList>
            <person name="Floudas D."/>
            <person name="Held B.W."/>
            <person name="Riley R."/>
            <person name="Nagy L.G."/>
            <person name="Koehler G."/>
            <person name="Ransdell A.S."/>
            <person name="Younus H."/>
            <person name="Chow J."/>
            <person name="Chiniquy J."/>
            <person name="Lipzen A."/>
            <person name="Tritt A."/>
            <person name="Sun H."/>
            <person name="Haridas S."/>
            <person name="LaButti K."/>
            <person name="Ohm R.A."/>
            <person name="Kues U."/>
            <person name="Blanchette R.A."/>
            <person name="Grigoriev I.V."/>
            <person name="Minto R.E."/>
            <person name="Hibbett D.S."/>
        </authorList>
    </citation>
    <scope>NUCLEOTIDE SEQUENCE [LARGE SCALE GENOMIC DNA]</scope>
    <source>
        <strain evidence="12 13">FP15055 ss-10</strain>
    </source>
</reference>
<comment type="similarity">
    <text evidence="2">Belongs to the SKN1/KRE6 family.</text>
</comment>
<feature type="domain" description="GH16" evidence="11">
    <location>
        <begin position="176"/>
        <end position="545"/>
    </location>
</feature>
<evidence type="ECO:0000256" key="6">
    <source>
        <dbReference type="ARBA" id="ARBA00023136"/>
    </source>
</evidence>
<protein>
    <submittedName>
        <fullName evidence="12">Glycoside hydrolase family 16 protein</fullName>
    </submittedName>
</protein>
<evidence type="ECO:0000256" key="7">
    <source>
        <dbReference type="ARBA" id="ARBA00023180"/>
    </source>
</evidence>
<dbReference type="InterPro" id="IPR005629">
    <property type="entry name" value="Skn1/Kre6/Sbg1"/>
</dbReference>
<evidence type="ECO:0000259" key="11">
    <source>
        <dbReference type="PROSITE" id="PS51762"/>
    </source>
</evidence>
<feature type="region of interest" description="Disordered" evidence="9">
    <location>
        <begin position="1"/>
        <end position="55"/>
    </location>
</feature>
<keyword evidence="3 10" id="KW-0812">Transmembrane</keyword>
<evidence type="ECO:0000256" key="1">
    <source>
        <dbReference type="ARBA" id="ARBA00004606"/>
    </source>
</evidence>
<evidence type="ECO:0000313" key="13">
    <source>
        <dbReference type="Proteomes" id="UP000054007"/>
    </source>
</evidence>
<dbReference type="GO" id="GO:0031505">
    <property type="term" value="P:fungal-type cell wall organization"/>
    <property type="evidence" value="ECO:0007669"/>
    <property type="project" value="TreeGrafter"/>
</dbReference>
<dbReference type="GO" id="GO:0005886">
    <property type="term" value="C:plasma membrane"/>
    <property type="evidence" value="ECO:0007669"/>
    <property type="project" value="TreeGrafter"/>
</dbReference>
<evidence type="ECO:0000256" key="8">
    <source>
        <dbReference type="ARBA" id="ARBA00023316"/>
    </source>
</evidence>
<dbReference type="AlphaFoldDB" id="A0A0D7B5V4"/>
<accession>A0A0D7B5V4</accession>
<keyword evidence="4" id="KW-0735">Signal-anchor</keyword>
<keyword evidence="6 10" id="KW-0472">Membrane</keyword>
<dbReference type="Proteomes" id="UP000054007">
    <property type="component" value="Unassembled WGS sequence"/>
</dbReference>
<evidence type="ECO:0000256" key="10">
    <source>
        <dbReference type="SAM" id="Phobius"/>
    </source>
</evidence>
<evidence type="ECO:0000256" key="3">
    <source>
        <dbReference type="ARBA" id="ARBA00022692"/>
    </source>
</evidence>
<dbReference type="FunFam" id="2.60.120.200:FF:000259">
    <property type="entry name" value="Chromosome 9, whole genome shotgun sequence"/>
    <property type="match status" value="1"/>
</dbReference>
<dbReference type="SUPFAM" id="SSF49899">
    <property type="entry name" value="Concanavalin A-like lectins/glucanases"/>
    <property type="match status" value="1"/>
</dbReference>
<sequence length="594" mass="65594">MASGTHRRLASIPRRPSNDSFNSSNIHLEAVPPRSVESGELNSPYSAASSIPGYSKTTSISSKYSLHADPQTWGANLNPRFAEPDDALHNPLVRNGKLVDEGAQWSWSYRGIMNLGCLLILSLAFLLLFLGYPVATYSKRSSTTQLGVNASGQVPEMNGKFALIDPDTPADARTKMSWRDNKEWTLIFSDEFNVDGRTFYPGEDPYWEAVDLHYWQTNNMEWYDPAALTTKDGALRITLSQKETHDLHYEGGMMSTWNKFCFTDGLVEANVQLPGANNVVGLWPAVWTMGNLGRAGFGASLEGMWPYTYDACDVGTAPNQTIGGKPVAAMTHGWDDANYRLSFLPGQRLSRCTCPGESHPGPIHKSDKTYVGRSAPEIDIIEAQVAGDPPVGEVSQSGQFAPFNDNYSWNNATYAIIFDDTVSELNSYKGGSTQQAASVVSKTGQKCYQLNEDCYAIYGIEYKSGFDDAYIEWINDGKAAWILQGEGLGPDSAVEISTRPIPMEPLYLLVNLGMSTNFGTPDFDHLVFPAVMSIDYIRVYQDPAKINIGCDPEDFPTMEYINTYIEAYTNANLTTWVGDYKQPFPKNSLVDGCD</sequence>
<evidence type="ECO:0000256" key="9">
    <source>
        <dbReference type="SAM" id="MobiDB-lite"/>
    </source>
</evidence>
<dbReference type="STRING" id="1314674.A0A0D7B5V4"/>
<gene>
    <name evidence="12" type="ORF">CYLTODRAFT_445281</name>
</gene>
<evidence type="ECO:0000256" key="5">
    <source>
        <dbReference type="ARBA" id="ARBA00022989"/>
    </source>
</evidence>
<dbReference type="InterPro" id="IPR013320">
    <property type="entry name" value="ConA-like_dom_sf"/>
</dbReference>
<keyword evidence="7" id="KW-0325">Glycoprotein</keyword>
<dbReference type="Pfam" id="PF03935">
    <property type="entry name" value="SKN1_KRE6_Sbg1"/>
    <property type="match status" value="1"/>
</dbReference>
<dbReference type="Gene3D" id="2.60.120.200">
    <property type="match status" value="2"/>
</dbReference>
<proteinExistence type="inferred from homology"/>
<feature type="transmembrane region" description="Helical" evidence="10">
    <location>
        <begin position="115"/>
        <end position="135"/>
    </location>
</feature>
<dbReference type="PANTHER" id="PTHR31361:SF1">
    <property type="entry name" value="BETA-GLUCAN SYNTHESIS-ASSOCIATED PROTEIN KRE6-RELATED"/>
    <property type="match status" value="1"/>
</dbReference>
<dbReference type="GO" id="GO:0015926">
    <property type="term" value="F:glucosidase activity"/>
    <property type="evidence" value="ECO:0007669"/>
    <property type="project" value="TreeGrafter"/>
</dbReference>
<dbReference type="EMBL" id="KN880585">
    <property type="protein sequence ID" value="KIY65569.1"/>
    <property type="molecule type" value="Genomic_DNA"/>
</dbReference>
<organism evidence="12 13">
    <name type="scientific">Cylindrobasidium torrendii FP15055 ss-10</name>
    <dbReference type="NCBI Taxonomy" id="1314674"/>
    <lineage>
        <taxon>Eukaryota</taxon>
        <taxon>Fungi</taxon>
        <taxon>Dikarya</taxon>
        <taxon>Basidiomycota</taxon>
        <taxon>Agaricomycotina</taxon>
        <taxon>Agaricomycetes</taxon>
        <taxon>Agaricomycetidae</taxon>
        <taxon>Agaricales</taxon>
        <taxon>Marasmiineae</taxon>
        <taxon>Physalacriaceae</taxon>
        <taxon>Cylindrobasidium</taxon>
    </lineage>
</organism>
<keyword evidence="5 10" id="KW-1133">Transmembrane helix</keyword>
<dbReference type="InterPro" id="IPR000757">
    <property type="entry name" value="Beta-glucanase-like"/>
</dbReference>
<dbReference type="PANTHER" id="PTHR31361">
    <property type="entry name" value="BETA-GLUCAN SYNTHESIS-ASSOCIATED PROTEIN KRE6-RELATED"/>
    <property type="match status" value="1"/>
</dbReference>
<dbReference type="GO" id="GO:0006078">
    <property type="term" value="P:(1-&gt;6)-beta-D-glucan biosynthetic process"/>
    <property type="evidence" value="ECO:0007669"/>
    <property type="project" value="TreeGrafter"/>
</dbReference>
<keyword evidence="13" id="KW-1185">Reference proteome</keyword>
<comment type="subcellular location">
    <subcellularLocation>
        <location evidence="1">Membrane</location>
        <topology evidence="1">Single-pass type II membrane protein</topology>
    </subcellularLocation>
</comment>